<dbReference type="GO" id="GO:0004673">
    <property type="term" value="F:protein histidine kinase activity"/>
    <property type="evidence" value="ECO:0007669"/>
    <property type="project" value="UniProtKB-EC"/>
</dbReference>
<evidence type="ECO:0000256" key="7">
    <source>
        <dbReference type="ARBA" id="ARBA00022777"/>
    </source>
</evidence>
<dbReference type="PROSITE" id="PS50885">
    <property type="entry name" value="HAMP"/>
    <property type="match status" value="1"/>
</dbReference>
<keyword evidence="5" id="KW-0808">Transferase</keyword>
<dbReference type="Gene3D" id="1.10.287.130">
    <property type="match status" value="1"/>
</dbReference>
<protein>
    <recommendedName>
        <fullName evidence="3">histidine kinase</fullName>
        <ecNumber evidence="3">2.7.13.3</ecNumber>
    </recommendedName>
</protein>
<dbReference type="InterPro" id="IPR003594">
    <property type="entry name" value="HATPase_dom"/>
</dbReference>
<gene>
    <name evidence="14" type="ORF">EDC90_1008112</name>
</gene>
<evidence type="ECO:0000256" key="2">
    <source>
        <dbReference type="ARBA" id="ARBA00004370"/>
    </source>
</evidence>
<dbReference type="OrthoDB" id="9809567at2"/>
<dbReference type="SMART" id="SM00387">
    <property type="entry name" value="HATPase_c"/>
    <property type="match status" value="1"/>
</dbReference>
<evidence type="ECO:0000313" key="15">
    <source>
        <dbReference type="Proteomes" id="UP000295097"/>
    </source>
</evidence>
<evidence type="ECO:0000313" key="14">
    <source>
        <dbReference type="EMBL" id="TCT40972.1"/>
    </source>
</evidence>
<keyword evidence="10 11" id="KW-0472">Membrane</keyword>
<feature type="domain" description="HAMP" evidence="13">
    <location>
        <begin position="194"/>
        <end position="245"/>
    </location>
</feature>
<accession>A0A4R3NV74</accession>
<keyword evidence="7 14" id="KW-0418">Kinase</keyword>
<dbReference type="RefSeq" id="WP_132310225.1">
    <property type="nucleotide sequence ID" value="NZ_SMAR01000008.1"/>
</dbReference>
<evidence type="ECO:0000256" key="6">
    <source>
        <dbReference type="ARBA" id="ARBA00022692"/>
    </source>
</evidence>
<feature type="domain" description="Histidine kinase" evidence="12">
    <location>
        <begin position="253"/>
        <end position="457"/>
    </location>
</feature>
<comment type="subcellular location">
    <subcellularLocation>
        <location evidence="2">Membrane</location>
    </subcellularLocation>
</comment>
<dbReference type="InterPro" id="IPR003660">
    <property type="entry name" value="HAMP_dom"/>
</dbReference>
<dbReference type="PRINTS" id="PR00344">
    <property type="entry name" value="BCTRLSENSOR"/>
</dbReference>
<dbReference type="GO" id="GO:0000160">
    <property type="term" value="P:phosphorelay signal transduction system"/>
    <property type="evidence" value="ECO:0007669"/>
    <property type="project" value="UniProtKB-KW"/>
</dbReference>
<keyword evidence="15" id="KW-1185">Reference proteome</keyword>
<proteinExistence type="predicted"/>
<evidence type="ECO:0000256" key="3">
    <source>
        <dbReference type="ARBA" id="ARBA00012438"/>
    </source>
</evidence>
<comment type="catalytic activity">
    <reaction evidence="1">
        <text>ATP + protein L-histidine = ADP + protein N-phospho-L-histidine.</text>
        <dbReference type="EC" id="2.7.13.3"/>
    </reaction>
</comment>
<dbReference type="AlphaFoldDB" id="A0A4R3NV74"/>
<feature type="transmembrane region" description="Helical" evidence="11">
    <location>
        <begin position="174"/>
        <end position="197"/>
    </location>
</feature>
<dbReference type="EMBL" id="SMAR01000008">
    <property type="protein sequence ID" value="TCT40972.1"/>
    <property type="molecule type" value="Genomic_DNA"/>
</dbReference>
<dbReference type="PROSITE" id="PS50109">
    <property type="entry name" value="HIS_KIN"/>
    <property type="match status" value="1"/>
</dbReference>
<feature type="transmembrane region" description="Helical" evidence="11">
    <location>
        <begin position="12"/>
        <end position="34"/>
    </location>
</feature>
<reference evidence="14 15" key="1">
    <citation type="submission" date="2019-03" db="EMBL/GenBank/DDBJ databases">
        <title>Freshwater and sediment microbial communities from various areas in North America, analyzing microbe dynamics in response to fracking.</title>
        <authorList>
            <person name="Lamendella R."/>
        </authorList>
    </citation>
    <scope>NUCLEOTIDE SEQUENCE [LARGE SCALE GENOMIC DNA]</scope>
    <source>
        <strain evidence="14 15">175.2</strain>
    </source>
</reference>
<dbReference type="GO" id="GO:0005886">
    <property type="term" value="C:plasma membrane"/>
    <property type="evidence" value="ECO:0007669"/>
    <property type="project" value="TreeGrafter"/>
</dbReference>
<dbReference type="InterPro" id="IPR050428">
    <property type="entry name" value="TCS_sensor_his_kinase"/>
</dbReference>
<evidence type="ECO:0000259" key="12">
    <source>
        <dbReference type="PROSITE" id="PS50109"/>
    </source>
</evidence>
<sequence length="465" mass="51228">MRPANSLTFRSLVLTTGWFVIAIVVIAVVISTLYRNAAERSFRKLLEAETFNVVNSVSVDENGKLQGSPQLGNLNYQKPGQGWYWTVEPLYNGPKDKLTSPSLGGAILDKKDTQSVPLGKDFRRTYVIKDYNGNDLSVLETVVSMDEKDRRILIKVTGNRQAIRDEVRWFSRRLYAALALFGIASVLVNGIVILWALHPLDLARRALRQISENGEGEMRGTFPDEIQPLADEINGLLANNRAIIERARMQVGNLAHSLKTPIAVLLNEAQSLNDSGGKLIASQIALMQAQVQAYLNRARIAAQTQSVLTRCEIDPTLERLVRVMRRLNPETRFDVKIAPGLIVATEQQDLEEVVGNLLENAARFARSKVRLTACRVDADDLDGDWIEITVEDDGPGLSPDEINRAMKRGQRLDESASGSGLGLSIVDDIVQAYGGTFSLKGMKGEGLLARLQLPAKGKAKKGPTM</sequence>
<evidence type="ECO:0000256" key="1">
    <source>
        <dbReference type="ARBA" id="ARBA00000085"/>
    </source>
</evidence>
<comment type="caution">
    <text evidence="14">The sequence shown here is derived from an EMBL/GenBank/DDBJ whole genome shotgun (WGS) entry which is preliminary data.</text>
</comment>
<dbReference type="Gene3D" id="3.30.565.10">
    <property type="entry name" value="Histidine kinase-like ATPase, C-terminal domain"/>
    <property type="match status" value="1"/>
</dbReference>
<dbReference type="SUPFAM" id="SSF55874">
    <property type="entry name" value="ATPase domain of HSP90 chaperone/DNA topoisomerase II/histidine kinase"/>
    <property type="match status" value="1"/>
</dbReference>
<keyword evidence="6 11" id="KW-0812">Transmembrane</keyword>
<name>A0A4R3NV74_9HYPH</name>
<evidence type="ECO:0000256" key="4">
    <source>
        <dbReference type="ARBA" id="ARBA00022553"/>
    </source>
</evidence>
<keyword evidence="4" id="KW-0597">Phosphoprotein</keyword>
<dbReference type="Pfam" id="PF02518">
    <property type="entry name" value="HATPase_c"/>
    <property type="match status" value="1"/>
</dbReference>
<dbReference type="EC" id="2.7.13.3" evidence="3"/>
<evidence type="ECO:0000256" key="5">
    <source>
        <dbReference type="ARBA" id="ARBA00022679"/>
    </source>
</evidence>
<dbReference type="InterPro" id="IPR004358">
    <property type="entry name" value="Sig_transdc_His_kin-like_C"/>
</dbReference>
<keyword evidence="9" id="KW-0902">Two-component regulatory system</keyword>
<evidence type="ECO:0000256" key="11">
    <source>
        <dbReference type="SAM" id="Phobius"/>
    </source>
</evidence>
<dbReference type="InterPro" id="IPR036890">
    <property type="entry name" value="HATPase_C_sf"/>
</dbReference>
<dbReference type="InterPro" id="IPR005467">
    <property type="entry name" value="His_kinase_dom"/>
</dbReference>
<evidence type="ECO:0000256" key="9">
    <source>
        <dbReference type="ARBA" id="ARBA00023012"/>
    </source>
</evidence>
<keyword evidence="8 11" id="KW-1133">Transmembrane helix</keyword>
<evidence type="ECO:0000259" key="13">
    <source>
        <dbReference type="PROSITE" id="PS50885"/>
    </source>
</evidence>
<dbReference type="Proteomes" id="UP000295097">
    <property type="component" value="Unassembled WGS sequence"/>
</dbReference>
<dbReference type="PANTHER" id="PTHR45436">
    <property type="entry name" value="SENSOR HISTIDINE KINASE YKOH"/>
    <property type="match status" value="1"/>
</dbReference>
<dbReference type="PANTHER" id="PTHR45436:SF5">
    <property type="entry name" value="SENSOR HISTIDINE KINASE TRCS"/>
    <property type="match status" value="1"/>
</dbReference>
<evidence type="ECO:0000256" key="8">
    <source>
        <dbReference type="ARBA" id="ARBA00022989"/>
    </source>
</evidence>
<evidence type="ECO:0000256" key="10">
    <source>
        <dbReference type="ARBA" id="ARBA00023136"/>
    </source>
</evidence>
<organism evidence="14 15">
    <name type="scientific">Martelella mediterranea</name>
    <dbReference type="NCBI Taxonomy" id="293089"/>
    <lineage>
        <taxon>Bacteria</taxon>
        <taxon>Pseudomonadati</taxon>
        <taxon>Pseudomonadota</taxon>
        <taxon>Alphaproteobacteria</taxon>
        <taxon>Hyphomicrobiales</taxon>
        <taxon>Aurantimonadaceae</taxon>
        <taxon>Martelella</taxon>
    </lineage>
</organism>